<keyword evidence="9" id="KW-0326">Glycosidase</keyword>
<dbReference type="GO" id="GO:0004559">
    <property type="term" value="F:alpha-mannosidase activity"/>
    <property type="evidence" value="ECO:0007669"/>
    <property type="project" value="UniProtKB-EC"/>
</dbReference>
<gene>
    <name evidence="12" type="ORF">RB653_008043</name>
</gene>
<keyword evidence="8" id="KW-0862">Zinc</keyword>
<dbReference type="InterPro" id="IPR000602">
    <property type="entry name" value="Glyco_hydro_38_N"/>
</dbReference>
<keyword evidence="5" id="KW-0479">Metal-binding</keyword>
<proteinExistence type="inferred from homology"/>
<evidence type="ECO:0000256" key="5">
    <source>
        <dbReference type="ARBA" id="ARBA00022723"/>
    </source>
</evidence>
<reference evidence="12 13" key="1">
    <citation type="submission" date="2023-11" db="EMBL/GenBank/DDBJ databases">
        <title>Dfirmibasis_genome.</title>
        <authorList>
            <person name="Edelbroek B."/>
            <person name="Kjellin J."/>
            <person name="Jerlstrom-Hultqvist J."/>
            <person name="Soderbom F."/>
        </authorList>
    </citation>
    <scope>NUCLEOTIDE SEQUENCE [LARGE SCALE GENOMIC DNA]</scope>
    <source>
        <strain evidence="12 13">TNS-C-14</strain>
    </source>
</reference>
<keyword evidence="7" id="KW-0378">Hydrolase</keyword>
<evidence type="ECO:0000259" key="11">
    <source>
        <dbReference type="SMART" id="SM00872"/>
    </source>
</evidence>
<feature type="chain" id="PRO_5042856106" description="alpha-mannosidase" evidence="10">
    <location>
        <begin position="21"/>
        <end position="972"/>
    </location>
</feature>
<accession>A0AAN7UC02</accession>
<dbReference type="SUPFAM" id="SSF74650">
    <property type="entry name" value="Galactose mutarotase-like"/>
    <property type="match status" value="1"/>
</dbReference>
<comment type="similarity">
    <text evidence="3">Belongs to the glycosyl hydrolase 38 family.</text>
</comment>
<evidence type="ECO:0000256" key="6">
    <source>
        <dbReference type="ARBA" id="ARBA00022729"/>
    </source>
</evidence>
<dbReference type="Gene3D" id="2.70.98.30">
    <property type="entry name" value="Golgi alpha-mannosidase II, domain 4"/>
    <property type="match status" value="1"/>
</dbReference>
<dbReference type="InterPro" id="IPR015341">
    <property type="entry name" value="Glyco_hydro_38_cen"/>
</dbReference>
<dbReference type="SMART" id="SM00872">
    <property type="entry name" value="Alpha-mann_mid"/>
    <property type="match status" value="1"/>
</dbReference>
<dbReference type="Pfam" id="PF07748">
    <property type="entry name" value="Glyco_hydro_38C"/>
    <property type="match status" value="1"/>
</dbReference>
<dbReference type="EMBL" id="JAVFKY010000003">
    <property type="protein sequence ID" value="KAK5578373.1"/>
    <property type="molecule type" value="Genomic_DNA"/>
</dbReference>
<dbReference type="AlphaFoldDB" id="A0AAN7UC02"/>
<comment type="caution">
    <text evidence="12">The sequence shown here is derived from an EMBL/GenBank/DDBJ whole genome shotgun (WGS) entry which is preliminary data.</text>
</comment>
<name>A0AAN7UC02_9MYCE</name>
<evidence type="ECO:0000256" key="7">
    <source>
        <dbReference type="ARBA" id="ARBA00022801"/>
    </source>
</evidence>
<dbReference type="SUPFAM" id="SSF88713">
    <property type="entry name" value="Glycoside hydrolase/deacetylase"/>
    <property type="match status" value="1"/>
</dbReference>
<dbReference type="PANTHER" id="PTHR11607:SF68">
    <property type="entry name" value="ALPHA-MANNOSIDASE F"/>
    <property type="match status" value="1"/>
</dbReference>
<dbReference type="Proteomes" id="UP001344447">
    <property type="component" value="Unassembled WGS sequence"/>
</dbReference>
<organism evidence="12 13">
    <name type="scientific">Dictyostelium firmibasis</name>
    <dbReference type="NCBI Taxonomy" id="79012"/>
    <lineage>
        <taxon>Eukaryota</taxon>
        <taxon>Amoebozoa</taxon>
        <taxon>Evosea</taxon>
        <taxon>Eumycetozoa</taxon>
        <taxon>Dictyostelia</taxon>
        <taxon>Dictyosteliales</taxon>
        <taxon>Dictyosteliaceae</taxon>
        <taxon>Dictyostelium</taxon>
    </lineage>
</organism>
<keyword evidence="6 10" id="KW-0732">Signal</keyword>
<protein>
    <recommendedName>
        <fullName evidence="4">alpha-mannosidase</fullName>
        <ecNumber evidence="4">3.2.1.24</ecNumber>
    </recommendedName>
</protein>
<evidence type="ECO:0000256" key="10">
    <source>
        <dbReference type="SAM" id="SignalP"/>
    </source>
</evidence>
<keyword evidence="13" id="KW-1185">Reference proteome</keyword>
<evidence type="ECO:0000256" key="1">
    <source>
        <dbReference type="ARBA" id="ARBA00000365"/>
    </source>
</evidence>
<feature type="domain" description="Glycoside hydrolase family 38 central" evidence="11">
    <location>
        <begin position="336"/>
        <end position="411"/>
    </location>
</feature>
<dbReference type="InterPro" id="IPR011330">
    <property type="entry name" value="Glyco_hydro/deAcase_b/a-brl"/>
</dbReference>
<evidence type="ECO:0000256" key="4">
    <source>
        <dbReference type="ARBA" id="ARBA00012752"/>
    </source>
</evidence>
<dbReference type="GO" id="GO:0005764">
    <property type="term" value="C:lysosome"/>
    <property type="evidence" value="ECO:0007669"/>
    <property type="project" value="TreeGrafter"/>
</dbReference>
<dbReference type="Gene3D" id="2.60.40.1360">
    <property type="match status" value="1"/>
</dbReference>
<feature type="signal peptide" evidence="10">
    <location>
        <begin position="1"/>
        <end position="20"/>
    </location>
</feature>
<dbReference type="GO" id="GO:0046872">
    <property type="term" value="F:metal ion binding"/>
    <property type="evidence" value="ECO:0007669"/>
    <property type="project" value="UniProtKB-KW"/>
</dbReference>
<dbReference type="Pfam" id="PF01074">
    <property type="entry name" value="Glyco_hydro_38N"/>
    <property type="match status" value="1"/>
</dbReference>
<dbReference type="PANTHER" id="PTHR11607">
    <property type="entry name" value="ALPHA-MANNOSIDASE"/>
    <property type="match status" value="1"/>
</dbReference>
<dbReference type="EC" id="3.2.1.24" evidence="4"/>
<dbReference type="InterPro" id="IPR050843">
    <property type="entry name" value="Glycosyl_Hydrlase_38"/>
</dbReference>
<comment type="catalytic activity">
    <reaction evidence="1">
        <text>Hydrolysis of terminal, non-reducing alpha-D-mannose residues in alpha-D-mannosides.</text>
        <dbReference type="EC" id="3.2.1.24"/>
    </reaction>
</comment>
<dbReference type="InterPro" id="IPR028995">
    <property type="entry name" value="Glyco_hydro_57/38_cen_sf"/>
</dbReference>
<dbReference type="GO" id="GO:0006013">
    <property type="term" value="P:mannose metabolic process"/>
    <property type="evidence" value="ECO:0007669"/>
    <property type="project" value="InterPro"/>
</dbReference>
<dbReference type="SUPFAM" id="SSF88688">
    <property type="entry name" value="Families 57/38 glycoside transferase middle domain"/>
    <property type="match status" value="1"/>
</dbReference>
<evidence type="ECO:0000313" key="13">
    <source>
        <dbReference type="Proteomes" id="UP001344447"/>
    </source>
</evidence>
<evidence type="ECO:0000256" key="8">
    <source>
        <dbReference type="ARBA" id="ARBA00022833"/>
    </source>
</evidence>
<evidence type="ECO:0000256" key="3">
    <source>
        <dbReference type="ARBA" id="ARBA00009792"/>
    </source>
</evidence>
<evidence type="ECO:0000256" key="2">
    <source>
        <dbReference type="ARBA" id="ARBA00001947"/>
    </source>
</evidence>
<dbReference type="Gene3D" id="3.20.110.10">
    <property type="entry name" value="Glycoside hydrolase 38, N terminal domain"/>
    <property type="match status" value="1"/>
</dbReference>
<dbReference type="Gene3D" id="1.20.1270.50">
    <property type="entry name" value="Glycoside hydrolase family 38, central domain"/>
    <property type="match status" value="1"/>
</dbReference>
<dbReference type="InterPro" id="IPR027291">
    <property type="entry name" value="Glyco_hydro_38_N_sf"/>
</dbReference>
<evidence type="ECO:0000256" key="9">
    <source>
        <dbReference type="ARBA" id="ARBA00023295"/>
    </source>
</evidence>
<dbReference type="GO" id="GO:0030246">
    <property type="term" value="F:carbohydrate binding"/>
    <property type="evidence" value="ECO:0007669"/>
    <property type="project" value="InterPro"/>
</dbReference>
<dbReference type="InterPro" id="IPR011013">
    <property type="entry name" value="Gal_mutarotase_sf_dom"/>
</dbReference>
<dbReference type="CDD" id="cd00451">
    <property type="entry name" value="GH38N_AMII_euk"/>
    <property type="match status" value="1"/>
</dbReference>
<sequence length="972" mass="112010">MKILYYFIAILLFFNAVCYSLKDGEIKLHLIPHSHCDSGWTSTMNEYYMSQVKSIISSMVQALNIESNPPRKFVWSEIGFLEQWWDDMPIEIKNDFTKHVKNDRIEFVNGGWVMNDEACASLESVIRHLSNGHKFIREKFGKQPESGWQIDPFGHSSLTPTLQAQFGYKHIVLNRIHYELKKKFRDEKNLQFKWRGSPDGVGPKSDILAHVFDDFYTSPPHMSFDGYNFLAYGLPRLTNELIELARNRSIFYKSPHVLIPMGGDFAYRNAYKSFEQMDQLVASINGQHENGQSNVVCQYSTLADFFSDTIEWHNQNKVAFNYYDGDFFPYADDFNTYWTGYYTSRPLLKGYERHVSSKLRSAEILSALQSDEQHYPDQLLNASKQVSILQHHDAISGTSKKHVVQDYLVRLQKADVLVSEESEKLFASALSEHSPTKLDIVDIGGSLNFPTNNDAISFSLFNQLSWMKEELITIKVQSDDTSISTGNGCPYVLAQDDFLNEIEIDCSPRSDFKNDQSDDHKEFIQIDFPAKLKPFSSKLYYLKRKSNPSKSNWVVPTTNHLNSIENNLYVANLDENYLIKSLQSKAHDHQVTEINQQLLTYQDVGGAYIFRTNKQVYQPPRQVYSTFSYLGKFYQEAQSVLQDTHQVSNRYGYGYYYGGNNQQDQTYSTFNYNSIKMINTGNEMIDKKINFNFHIKGINGTTTINRFTTDIDNNRELYSDNGLEMMHRKSITSQPTEIGRETQSYYPTINSVYIESHSSGKRLVCNNDRSRGVSSQGQGCLEMALHRSLTYEDGKGLEIPAIDESSINARFECYLDVVQPNGDDIRKQSINYQHKFQIYQGQDSAYMSSKSYMLKPLPEFIHILSMERSGPRSIKLRIHNIENNGQAPITFDLNGLFSFIKSIKSIKEYNLSLINRFVDNNIDDIFTSHRSIVGKNLFPIKDTPIRFNPINTKQTKITLHPSEIKAIEISYH</sequence>
<dbReference type="InterPro" id="IPR037094">
    <property type="entry name" value="Glyco_hydro_38_cen_sf"/>
</dbReference>
<dbReference type="Pfam" id="PF09261">
    <property type="entry name" value="Alpha-mann_mid"/>
    <property type="match status" value="1"/>
</dbReference>
<comment type="cofactor">
    <cofactor evidence="2">
        <name>Zn(2+)</name>
        <dbReference type="ChEBI" id="CHEBI:29105"/>
    </cofactor>
</comment>
<dbReference type="InterPro" id="IPR011682">
    <property type="entry name" value="Glyco_hydro_38_C"/>
</dbReference>
<evidence type="ECO:0000313" key="12">
    <source>
        <dbReference type="EMBL" id="KAK5578373.1"/>
    </source>
</evidence>
<dbReference type="FunFam" id="3.20.110.10:FF:000014">
    <property type="entry name" value="Alpha-mannosidase F"/>
    <property type="match status" value="1"/>
</dbReference>